<organism evidence="1 2">
    <name type="scientific">Durusdinium trenchii</name>
    <dbReference type="NCBI Taxonomy" id="1381693"/>
    <lineage>
        <taxon>Eukaryota</taxon>
        <taxon>Sar</taxon>
        <taxon>Alveolata</taxon>
        <taxon>Dinophyceae</taxon>
        <taxon>Suessiales</taxon>
        <taxon>Symbiodiniaceae</taxon>
        <taxon>Durusdinium</taxon>
    </lineage>
</organism>
<keyword evidence="2" id="KW-1185">Reference proteome</keyword>
<reference evidence="1 2" key="1">
    <citation type="submission" date="2024-02" db="EMBL/GenBank/DDBJ databases">
        <authorList>
            <person name="Chen Y."/>
            <person name="Shah S."/>
            <person name="Dougan E. K."/>
            <person name="Thang M."/>
            <person name="Chan C."/>
        </authorList>
    </citation>
    <scope>NUCLEOTIDE SEQUENCE [LARGE SCALE GENOMIC DNA]</scope>
</reference>
<dbReference type="SUPFAM" id="SSF51197">
    <property type="entry name" value="Clavaminate synthase-like"/>
    <property type="match status" value="1"/>
</dbReference>
<evidence type="ECO:0000313" key="1">
    <source>
        <dbReference type="EMBL" id="CAK9036856.1"/>
    </source>
</evidence>
<sequence length="378" mass="42988">MCFKICKFCCRGLLLLVPVVLAWLWSGFLEPPELVRTVGQSEFARPENYGKSFVVTEEHRKEFFRDGATLLKGVLRPEVVEKLHKLILAKADAGYFNMTTAFNMWMDSDELLDFYLFGPLGGIAAQFFSSPESVTSHLPPSAQLQRDFLSRRHQNNVTNGWHIDRTECQGGDQPSKYTSTALPRLAVPLAFKQGVRGTQILNQSQYAAAMREEDFQLYWAGKSPYRREGRFEPWFGYDYNTSLPVLPGVELKKDMIMEPWMDPGDVVIFNTCLWHRSPPWTGPEVEFALQPTFAPSSHVPKDPPILMDSGGGWCDHGLGEKSIGRGNPCFPFAFPETKRPSKGSTLTFRRYPTPLPRHVGMSLLRILAMDKLRSVWFR</sequence>
<dbReference type="Gene3D" id="2.60.120.620">
    <property type="entry name" value="q2cbj1_9rhob like domain"/>
    <property type="match status" value="1"/>
</dbReference>
<dbReference type="EMBL" id="CAXAMM010015658">
    <property type="protein sequence ID" value="CAK9036856.1"/>
    <property type="molecule type" value="Genomic_DNA"/>
</dbReference>
<dbReference type="Proteomes" id="UP001642464">
    <property type="component" value="Unassembled WGS sequence"/>
</dbReference>
<accession>A0ABP0LCG6</accession>
<name>A0ABP0LCG6_9DINO</name>
<proteinExistence type="predicted"/>
<gene>
    <name evidence="1" type="ORF">SCF082_LOCUS21905</name>
</gene>
<protein>
    <submittedName>
        <fullName evidence="1">Uncharacterized protein</fullName>
    </submittedName>
</protein>
<evidence type="ECO:0000313" key="2">
    <source>
        <dbReference type="Proteomes" id="UP001642464"/>
    </source>
</evidence>
<comment type="caution">
    <text evidence="1">The sequence shown here is derived from an EMBL/GenBank/DDBJ whole genome shotgun (WGS) entry which is preliminary data.</text>
</comment>